<sequence length="397" mass="43671">MPISQHHNQQLGNNAFSTEKRLNSNNFSSSSLMQSQQLSVNQTPNTHKPRTITRVPSTLTDGEAPSCSTSPSTNNCQISQPNLLKRNQQVQTTIGGILVVEPANNLTQDLQSKSDMHIKQEFSNVKGSDQLKYKGATTTDQLEASSGTSYCLDPGNVQQSLPLSNFCMESDVQSNPRNTLPFESNFDGLMSDTMLSRGYDSQKDLQNLLANYCGAPGDIETELSTADISSQSFGLPDMAFKPGCSNDVGIDDTSGVLNNGVRANQTQRMRTYTKVQKRGSVGRCIDVTRYKGYDELRYDLARMFGIEGQLEDPQRTDWKLVYVDHENDILLVGDDPWEEFVSCVQSIKILSSAEVQQMSLEGDLGNVPIPNQASSGTDSGNAWRGQYDDNSAASFNR</sequence>
<proteinExistence type="inferred from homology"/>
<dbReference type="GO" id="GO:0006355">
    <property type="term" value="P:regulation of DNA-templated transcription"/>
    <property type="evidence" value="ECO:0007669"/>
    <property type="project" value="InterPro"/>
</dbReference>
<comment type="subcellular location">
    <subcellularLocation>
        <location evidence="1 7">Nucleus</location>
    </subcellularLocation>
</comment>
<feature type="domain" description="PB1" evidence="9">
    <location>
        <begin position="270"/>
        <end position="354"/>
    </location>
</feature>
<evidence type="ECO:0000256" key="8">
    <source>
        <dbReference type="SAM" id="MobiDB-lite"/>
    </source>
</evidence>
<feature type="compositionally biased region" description="Polar residues" evidence="8">
    <location>
        <begin position="388"/>
        <end position="397"/>
    </location>
</feature>
<feature type="region of interest" description="Disordered" evidence="8">
    <location>
        <begin position="20"/>
        <end position="79"/>
    </location>
</feature>
<keyword evidence="4 7" id="KW-0804">Transcription</keyword>
<evidence type="ECO:0000256" key="5">
    <source>
        <dbReference type="ARBA" id="ARBA00023242"/>
    </source>
</evidence>
<dbReference type="InterPro" id="IPR053793">
    <property type="entry name" value="PB1-like"/>
</dbReference>
<dbReference type="Proteomes" id="UP000265520">
    <property type="component" value="Unassembled WGS sequence"/>
</dbReference>
<gene>
    <name evidence="10" type="ORF">A2U01_0003867</name>
</gene>
<dbReference type="InterPro" id="IPR044835">
    <property type="entry name" value="ARF_plant"/>
</dbReference>
<comment type="subunit">
    <text evidence="2 7">Homodimers and heterodimers.</text>
</comment>
<dbReference type="PROSITE" id="PS51745">
    <property type="entry name" value="PB1"/>
    <property type="match status" value="1"/>
</dbReference>
<dbReference type="GO" id="GO:0005634">
    <property type="term" value="C:nucleus"/>
    <property type="evidence" value="ECO:0007669"/>
    <property type="project" value="UniProtKB-SubCell"/>
</dbReference>
<organism evidence="10 11">
    <name type="scientific">Trifolium medium</name>
    <dbReference type="NCBI Taxonomy" id="97028"/>
    <lineage>
        <taxon>Eukaryota</taxon>
        <taxon>Viridiplantae</taxon>
        <taxon>Streptophyta</taxon>
        <taxon>Embryophyta</taxon>
        <taxon>Tracheophyta</taxon>
        <taxon>Spermatophyta</taxon>
        <taxon>Magnoliopsida</taxon>
        <taxon>eudicotyledons</taxon>
        <taxon>Gunneridae</taxon>
        <taxon>Pentapetalae</taxon>
        <taxon>rosids</taxon>
        <taxon>fabids</taxon>
        <taxon>Fabales</taxon>
        <taxon>Fabaceae</taxon>
        <taxon>Papilionoideae</taxon>
        <taxon>50 kb inversion clade</taxon>
        <taxon>NPAAA clade</taxon>
        <taxon>Hologalegina</taxon>
        <taxon>IRL clade</taxon>
        <taxon>Trifolieae</taxon>
        <taxon>Trifolium</taxon>
    </lineage>
</organism>
<feature type="compositionally biased region" description="Low complexity" evidence="8">
    <location>
        <begin position="23"/>
        <end position="42"/>
    </location>
</feature>
<dbReference type="GO" id="GO:0009734">
    <property type="term" value="P:auxin-activated signaling pathway"/>
    <property type="evidence" value="ECO:0007669"/>
    <property type="project" value="UniProtKB-UniRule"/>
</dbReference>
<name>A0A392M7D0_9FABA</name>
<dbReference type="EMBL" id="LXQA010004581">
    <property type="protein sequence ID" value="MCH83053.1"/>
    <property type="molecule type" value="Genomic_DNA"/>
</dbReference>
<feature type="compositionally biased region" description="Polar residues" evidence="8">
    <location>
        <begin position="369"/>
        <end position="380"/>
    </location>
</feature>
<feature type="compositionally biased region" description="Polar residues" evidence="8">
    <location>
        <begin position="54"/>
        <end position="79"/>
    </location>
</feature>
<dbReference type="Pfam" id="PF02309">
    <property type="entry name" value="AUX_IAA"/>
    <property type="match status" value="1"/>
</dbReference>
<comment type="similarity">
    <text evidence="7">Belongs to the Aux/IAA family.</text>
</comment>
<dbReference type="PANTHER" id="PTHR31384">
    <property type="entry name" value="AUXIN RESPONSE FACTOR 4-RELATED"/>
    <property type="match status" value="1"/>
</dbReference>
<keyword evidence="5 7" id="KW-0539">Nucleus</keyword>
<protein>
    <recommendedName>
        <fullName evidence="7">Auxin-induced protein</fullName>
    </recommendedName>
</protein>
<feature type="region of interest" description="Disordered" evidence="8">
    <location>
        <begin position="363"/>
        <end position="397"/>
    </location>
</feature>
<dbReference type="FunFam" id="3.10.20.90:FF:000047">
    <property type="entry name" value="Auxin response factor"/>
    <property type="match status" value="1"/>
</dbReference>
<evidence type="ECO:0000256" key="3">
    <source>
        <dbReference type="ARBA" id="ARBA00023015"/>
    </source>
</evidence>
<reference evidence="10 11" key="1">
    <citation type="journal article" date="2018" name="Front. Plant Sci.">
        <title>Red Clover (Trifolium pratense) and Zigzag Clover (T. medium) - A Picture of Genomic Similarities and Differences.</title>
        <authorList>
            <person name="Dluhosova J."/>
            <person name="Istvanek J."/>
            <person name="Nedelnik J."/>
            <person name="Repkova J."/>
        </authorList>
    </citation>
    <scope>NUCLEOTIDE SEQUENCE [LARGE SCALE GENOMIC DNA]</scope>
    <source>
        <strain evidence="11">cv. 10/8</strain>
        <tissue evidence="10">Leaf</tissue>
    </source>
</reference>
<dbReference type="PANTHER" id="PTHR31384:SF21">
    <property type="entry name" value="AUXIN RESPONSE FACTOR 19"/>
    <property type="match status" value="1"/>
</dbReference>
<keyword evidence="11" id="KW-1185">Reference proteome</keyword>
<keyword evidence="7" id="KW-0678">Repressor</keyword>
<dbReference type="GO" id="GO:0003677">
    <property type="term" value="F:DNA binding"/>
    <property type="evidence" value="ECO:0007669"/>
    <property type="project" value="InterPro"/>
</dbReference>
<accession>A0A392M7D0</accession>
<comment type="function">
    <text evidence="7">Aux/IAA proteins are short-lived transcriptional factors that function as repressors of early auxin response genes at low auxin concentrations.</text>
</comment>
<evidence type="ECO:0000259" key="9">
    <source>
        <dbReference type="PROSITE" id="PS51745"/>
    </source>
</evidence>
<comment type="caution">
    <text evidence="10">The sequence shown here is derived from an EMBL/GenBank/DDBJ whole genome shotgun (WGS) entry which is preliminary data.</text>
</comment>
<evidence type="ECO:0000256" key="4">
    <source>
        <dbReference type="ARBA" id="ARBA00023163"/>
    </source>
</evidence>
<dbReference type="SUPFAM" id="SSF54277">
    <property type="entry name" value="CAD &amp; PB1 domains"/>
    <property type="match status" value="1"/>
</dbReference>
<evidence type="ECO:0000256" key="7">
    <source>
        <dbReference type="RuleBase" id="RU004549"/>
    </source>
</evidence>
<dbReference type="Gene3D" id="3.10.20.90">
    <property type="entry name" value="Phosphatidylinositol 3-kinase Catalytic Subunit, Chain A, domain 1"/>
    <property type="match status" value="1"/>
</dbReference>
<keyword evidence="3 7" id="KW-0805">Transcription regulation</keyword>
<evidence type="ECO:0000256" key="2">
    <source>
        <dbReference type="ARBA" id="ARBA00011726"/>
    </source>
</evidence>
<dbReference type="AlphaFoldDB" id="A0A392M7D0"/>
<keyword evidence="6 7" id="KW-0927">Auxin signaling pathway</keyword>
<evidence type="ECO:0000256" key="6">
    <source>
        <dbReference type="ARBA" id="ARBA00023294"/>
    </source>
</evidence>
<dbReference type="InterPro" id="IPR033389">
    <property type="entry name" value="AUX/IAA_dom"/>
</dbReference>
<evidence type="ECO:0000256" key="1">
    <source>
        <dbReference type="ARBA" id="ARBA00004123"/>
    </source>
</evidence>
<evidence type="ECO:0000313" key="10">
    <source>
        <dbReference type="EMBL" id="MCH83053.1"/>
    </source>
</evidence>
<evidence type="ECO:0000313" key="11">
    <source>
        <dbReference type="Proteomes" id="UP000265520"/>
    </source>
</evidence>